<evidence type="ECO:0000259" key="3">
    <source>
        <dbReference type="Pfam" id="PF11887"/>
    </source>
</evidence>
<keyword evidence="5" id="KW-1185">Reference proteome</keyword>
<dbReference type="NCBIfam" id="TIGR00996">
    <property type="entry name" value="Mtu_fam_mce"/>
    <property type="match status" value="1"/>
</dbReference>
<evidence type="ECO:0000259" key="2">
    <source>
        <dbReference type="Pfam" id="PF02470"/>
    </source>
</evidence>
<protein>
    <submittedName>
        <fullName evidence="4">Phospholipid/cholesterol/gamma-HCH transport system substrate-binding protein</fullName>
    </submittedName>
</protein>
<dbReference type="RefSeq" id="WP_091729523.1">
    <property type="nucleotide sequence ID" value="NZ_LT629757.1"/>
</dbReference>
<dbReference type="PANTHER" id="PTHR33371:SF16">
    <property type="entry name" value="MCE-FAMILY PROTEIN MCE3F"/>
    <property type="match status" value="1"/>
</dbReference>
<dbReference type="InterPro" id="IPR024516">
    <property type="entry name" value="Mce_C"/>
</dbReference>
<gene>
    <name evidence="4" type="ORF">SAMN04488570_2212</name>
</gene>
<dbReference type="PANTHER" id="PTHR33371">
    <property type="entry name" value="INTERMEMBRANE PHOSPHOLIPID TRANSPORT SYSTEM BINDING PROTEIN MLAD-RELATED"/>
    <property type="match status" value="1"/>
</dbReference>
<organism evidence="4 5">
    <name type="scientific">Nocardioides scoriae</name>
    <dbReference type="NCBI Taxonomy" id="642780"/>
    <lineage>
        <taxon>Bacteria</taxon>
        <taxon>Bacillati</taxon>
        <taxon>Actinomycetota</taxon>
        <taxon>Actinomycetes</taxon>
        <taxon>Propionibacteriales</taxon>
        <taxon>Nocardioidaceae</taxon>
        <taxon>Nocardioides</taxon>
    </lineage>
</organism>
<sequence>MITARTKRQLLIFAILTLVGVTYVGARYARLDRLFYDDTYTVTAHFAQSGGIFTDAEVTYRGVQVGRVQDMKLTDKGVDVVLGVSKDHDDIPRDSLALVGNKSAVGEQYVELQPQSDEKPYLTNGSEIDTPETAVPVSTTELLTNLDNLVQSVPQSDLRTVVAEAGAAFQGTGPDLARIIDTSSSFIETANENFETTTKLIRDGRIVLQTQVDKGSAIRSFSRDLALFSGTLADNDANLRRLIDEGSATANELRTFLEKNRVDLGELVNQLVTTNEVVVKHLDGIRQILVVYPYVVAGGYTVAAPNGDGDFDARFGLVLQQQSPVCNAGYNTPKRTPQQREDLPMNTEAGCTDGSRNLRGAEKSPAGRAGAAYRSPVATYDAGTGDVTWTDEATQGRVAYDGGAAALFGDDSWKWTLLQPSLPDDQQ</sequence>
<dbReference type="Pfam" id="PF02470">
    <property type="entry name" value="MlaD"/>
    <property type="match status" value="1"/>
</dbReference>
<feature type="region of interest" description="Disordered" evidence="1">
    <location>
        <begin position="328"/>
        <end position="372"/>
    </location>
</feature>
<proteinExistence type="predicted"/>
<dbReference type="STRING" id="642780.SAMN04488570_2212"/>
<dbReference type="GO" id="GO:0005576">
    <property type="term" value="C:extracellular region"/>
    <property type="evidence" value="ECO:0007669"/>
    <property type="project" value="TreeGrafter"/>
</dbReference>
<reference evidence="5" key="1">
    <citation type="submission" date="2016-10" db="EMBL/GenBank/DDBJ databases">
        <authorList>
            <person name="Varghese N."/>
            <person name="Submissions S."/>
        </authorList>
    </citation>
    <scope>NUCLEOTIDE SEQUENCE [LARGE SCALE GENOMIC DNA]</scope>
    <source>
        <strain evidence="5">DSM 22127</strain>
    </source>
</reference>
<dbReference type="InterPro" id="IPR003399">
    <property type="entry name" value="Mce/MlaD"/>
</dbReference>
<feature type="domain" description="Mammalian cell entry C-terminal" evidence="3">
    <location>
        <begin position="121"/>
        <end position="283"/>
    </location>
</feature>
<feature type="domain" description="Mce/MlaD" evidence="2">
    <location>
        <begin position="39"/>
        <end position="114"/>
    </location>
</feature>
<dbReference type="AlphaFoldDB" id="A0A1H1TE68"/>
<evidence type="ECO:0000313" key="5">
    <source>
        <dbReference type="Proteomes" id="UP000198859"/>
    </source>
</evidence>
<dbReference type="Pfam" id="PF11887">
    <property type="entry name" value="Mce4_CUP1"/>
    <property type="match status" value="1"/>
</dbReference>
<dbReference type="InterPro" id="IPR005693">
    <property type="entry name" value="Mce"/>
</dbReference>
<dbReference type="InterPro" id="IPR052336">
    <property type="entry name" value="MlaD_Phospholipid_Transporter"/>
</dbReference>
<dbReference type="OrthoDB" id="4741753at2"/>
<evidence type="ECO:0000256" key="1">
    <source>
        <dbReference type="SAM" id="MobiDB-lite"/>
    </source>
</evidence>
<name>A0A1H1TE68_9ACTN</name>
<dbReference type="EMBL" id="LT629757">
    <property type="protein sequence ID" value="SDS58605.1"/>
    <property type="molecule type" value="Genomic_DNA"/>
</dbReference>
<evidence type="ECO:0000313" key="4">
    <source>
        <dbReference type="EMBL" id="SDS58605.1"/>
    </source>
</evidence>
<accession>A0A1H1TE68</accession>
<dbReference type="Proteomes" id="UP000198859">
    <property type="component" value="Chromosome I"/>
</dbReference>